<evidence type="ECO:0000313" key="1">
    <source>
        <dbReference type="EMBL" id="OQV19032.1"/>
    </source>
</evidence>
<proteinExistence type="predicted"/>
<accession>A0A1W0WV06</accession>
<comment type="caution">
    <text evidence="1">The sequence shown here is derived from an EMBL/GenBank/DDBJ whole genome shotgun (WGS) entry which is preliminary data.</text>
</comment>
<organism evidence="1 2">
    <name type="scientific">Hypsibius exemplaris</name>
    <name type="common">Freshwater tardigrade</name>
    <dbReference type="NCBI Taxonomy" id="2072580"/>
    <lineage>
        <taxon>Eukaryota</taxon>
        <taxon>Metazoa</taxon>
        <taxon>Ecdysozoa</taxon>
        <taxon>Tardigrada</taxon>
        <taxon>Eutardigrada</taxon>
        <taxon>Parachela</taxon>
        <taxon>Hypsibioidea</taxon>
        <taxon>Hypsibiidae</taxon>
        <taxon>Hypsibius</taxon>
    </lineage>
</organism>
<dbReference type="Proteomes" id="UP000192578">
    <property type="component" value="Unassembled WGS sequence"/>
</dbReference>
<reference evidence="2" key="1">
    <citation type="submission" date="2017-01" db="EMBL/GenBank/DDBJ databases">
        <title>Comparative genomics of anhydrobiosis in the tardigrade Hypsibius dujardini.</title>
        <authorList>
            <person name="Yoshida Y."/>
            <person name="Koutsovoulos G."/>
            <person name="Laetsch D."/>
            <person name="Stevens L."/>
            <person name="Kumar S."/>
            <person name="Horikawa D."/>
            <person name="Ishino K."/>
            <person name="Komine S."/>
            <person name="Tomita M."/>
            <person name="Blaxter M."/>
            <person name="Arakawa K."/>
        </authorList>
    </citation>
    <scope>NUCLEOTIDE SEQUENCE [LARGE SCALE GENOMIC DNA]</scope>
    <source>
        <strain evidence="2">Z151</strain>
    </source>
</reference>
<evidence type="ECO:0000313" key="2">
    <source>
        <dbReference type="Proteomes" id="UP000192578"/>
    </source>
</evidence>
<gene>
    <name evidence="1" type="ORF">BV898_06888</name>
</gene>
<dbReference type="OrthoDB" id="7439793at2759"/>
<keyword evidence="2" id="KW-1185">Reference proteome</keyword>
<dbReference type="AlphaFoldDB" id="A0A1W0WV06"/>
<protein>
    <submittedName>
        <fullName evidence="1">Uncharacterized protein</fullName>
    </submittedName>
</protein>
<name>A0A1W0WV06_HYPEX</name>
<dbReference type="EMBL" id="MTYJ01000043">
    <property type="protein sequence ID" value="OQV19032.1"/>
    <property type="molecule type" value="Genomic_DNA"/>
</dbReference>
<sequence>MELLPSGFLSALARTGRALTESSGKNATLLETLHQRLLGNQSTILQIVVQGPNISYHPMINFNYGPGYFMEDNSSLTLGYGPTYGPTQGLMYGPTIGNTYGPSYGMSVGTTFSSSFGPSIGPTFGASYGPTIGSTFGPSYGATYGATYGPSYGATYGNTIGPSYGAIYGPTYGPSYGAAYGETIGPSYGASYVANSGNASSPSGQPAAVASAGTSAILNLFGQLNSTAPMKSISELTTLAGRSLDGPMNGPSTTGALLVSAPNVMGYAPYQPATGTPYVPFYYSYLPNRQIYY</sequence>